<dbReference type="Proteomes" id="UP001295444">
    <property type="component" value="Chromosome 05"/>
</dbReference>
<sequence length="107" mass="11725">MSASRQYLTAQTDLASQEASEAYVLSEPSTLHSGSRSQEKKPQSPPLDWLSLLRALPIQENLKETTKALRTSIGNDIQLLRADLQGLSDRVVHVEADHDNLMAAQAA</sequence>
<feature type="non-terminal residue" evidence="2">
    <location>
        <position position="107"/>
    </location>
</feature>
<name>A0AAD1SB16_PELCU</name>
<gene>
    <name evidence="2" type="ORF">PECUL_23A020323</name>
</gene>
<evidence type="ECO:0000256" key="1">
    <source>
        <dbReference type="SAM" id="MobiDB-lite"/>
    </source>
</evidence>
<protein>
    <submittedName>
        <fullName evidence="2">Uncharacterized protein</fullName>
    </submittedName>
</protein>
<dbReference type="AlphaFoldDB" id="A0AAD1SB16"/>
<evidence type="ECO:0000313" key="2">
    <source>
        <dbReference type="EMBL" id="CAH2295250.1"/>
    </source>
</evidence>
<accession>A0AAD1SB16</accession>
<evidence type="ECO:0000313" key="3">
    <source>
        <dbReference type="Proteomes" id="UP001295444"/>
    </source>
</evidence>
<proteinExistence type="predicted"/>
<organism evidence="2 3">
    <name type="scientific">Pelobates cultripes</name>
    <name type="common">Western spadefoot toad</name>
    <dbReference type="NCBI Taxonomy" id="61616"/>
    <lineage>
        <taxon>Eukaryota</taxon>
        <taxon>Metazoa</taxon>
        <taxon>Chordata</taxon>
        <taxon>Craniata</taxon>
        <taxon>Vertebrata</taxon>
        <taxon>Euteleostomi</taxon>
        <taxon>Amphibia</taxon>
        <taxon>Batrachia</taxon>
        <taxon>Anura</taxon>
        <taxon>Pelobatoidea</taxon>
        <taxon>Pelobatidae</taxon>
        <taxon>Pelobates</taxon>
    </lineage>
</organism>
<dbReference type="EMBL" id="OW240916">
    <property type="protein sequence ID" value="CAH2295250.1"/>
    <property type="molecule type" value="Genomic_DNA"/>
</dbReference>
<feature type="compositionally biased region" description="Polar residues" evidence="1">
    <location>
        <begin position="27"/>
        <end position="36"/>
    </location>
</feature>
<keyword evidence="3" id="KW-1185">Reference proteome</keyword>
<feature type="region of interest" description="Disordered" evidence="1">
    <location>
        <begin position="18"/>
        <end position="46"/>
    </location>
</feature>
<reference evidence="2" key="1">
    <citation type="submission" date="2022-03" db="EMBL/GenBank/DDBJ databases">
        <authorList>
            <person name="Alioto T."/>
            <person name="Alioto T."/>
            <person name="Gomez Garrido J."/>
        </authorList>
    </citation>
    <scope>NUCLEOTIDE SEQUENCE</scope>
</reference>